<keyword evidence="2" id="KW-0175">Coiled coil</keyword>
<gene>
    <name evidence="4" type="ORF">BDV98DRAFT_552383</name>
</gene>
<dbReference type="GO" id="GO:0006334">
    <property type="term" value="P:nucleosome assembly"/>
    <property type="evidence" value="ECO:0007669"/>
    <property type="project" value="TreeGrafter"/>
</dbReference>
<accession>A0A5C3Q942</accession>
<evidence type="ECO:0000256" key="1">
    <source>
        <dbReference type="ARBA" id="ARBA00006461"/>
    </source>
</evidence>
<organism evidence="4 5">
    <name type="scientific">Pterulicium gracile</name>
    <dbReference type="NCBI Taxonomy" id="1884261"/>
    <lineage>
        <taxon>Eukaryota</taxon>
        <taxon>Fungi</taxon>
        <taxon>Dikarya</taxon>
        <taxon>Basidiomycota</taxon>
        <taxon>Agaricomycotina</taxon>
        <taxon>Agaricomycetes</taxon>
        <taxon>Agaricomycetidae</taxon>
        <taxon>Agaricales</taxon>
        <taxon>Pleurotineae</taxon>
        <taxon>Pterulaceae</taxon>
        <taxon>Pterulicium</taxon>
    </lineage>
</organism>
<reference evidence="4 5" key="1">
    <citation type="journal article" date="2019" name="Nat. Ecol. Evol.">
        <title>Megaphylogeny resolves global patterns of mushroom evolution.</title>
        <authorList>
            <person name="Varga T."/>
            <person name="Krizsan K."/>
            <person name="Foldi C."/>
            <person name="Dima B."/>
            <person name="Sanchez-Garcia M."/>
            <person name="Sanchez-Ramirez S."/>
            <person name="Szollosi G.J."/>
            <person name="Szarkandi J.G."/>
            <person name="Papp V."/>
            <person name="Albert L."/>
            <person name="Andreopoulos W."/>
            <person name="Angelini C."/>
            <person name="Antonin V."/>
            <person name="Barry K.W."/>
            <person name="Bougher N.L."/>
            <person name="Buchanan P."/>
            <person name="Buyck B."/>
            <person name="Bense V."/>
            <person name="Catcheside P."/>
            <person name="Chovatia M."/>
            <person name="Cooper J."/>
            <person name="Damon W."/>
            <person name="Desjardin D."/>
            <person name="Finy P."/>
            <person name="Geml J."/>
            <person name="Haridas S."/>
            <person name="Hughes K."/>
            <person name="Justo A."/>
            <person name="Karasinski D."/>
            <person name="Kautmanova I."/>
            <person name="Kiss B."/>
            <person name="Kocsube S."/>
            <person name="Kotiranta H."/>
            <person name="LaButti K.M."/>
            <person name="Lechner B.E."/>
            <person name="Liimatainen K."/>
            <person name="Lipzen A."/>
            <person name="Lukacs Z."/>
            <person name="Mihaltcheva S."/>
            <person name="Morgado L.N."/>
            <person name="Niskanen T."/>
            <person name="Noordeloos M.E."/>
            <person name="Ohm R.A."/>
            <person name="Ortiz-Santana B."/>
            <person name="Ovrebo C."/>
            <person name="Racz N."/>
            <person name="Riley R."/>
            <person name="Savchenko A."/>
            <person name="Shiryaev A."/>
            <person name="Soop K."/>
            <person name="Spirin V."/>
            <person name="Szebenyi C."/>
            <person name="Tomsovsky M."/>
            <person name="Tulloss R.E."/>
            <person name="Uehling J."/>
            <person name="Grigoriev I.V."/>
            <person name="Vagvolgyi C."/>
            <person name="Papp T."/>
            <person name="Martin F.M."/>
            <person name="Miettinen O."/>
            <person name="Hibbett D.S."/>
            <person name="Nagy L.G."/>
        </authorList>
    </citation>
    <scope>NUCLEOTIDE SEQUENCE [LARGE SCALE GENOMIC DNA]</scope>
    <source>
        <strain evidence="4 5">CBS 309.79</strain>
    </source>
</reference>
<evidence type="ECO:0000256" key="3">
    <source>
        <dbReference type="SAM" id="MobiDB-lite"/>
    </source>
</evidence>
<feature type="region of interest" description="Disordered" evidence="3">
    <location>
        <begin position="225"/>
        <end position="459"/>
    </location>
</feature>
<evidence type="ECO:0008006" key="6">
    <source>
        <dbReference type="Google" id="ProtNLM"/>
    </source>
</evidence>
<dbReference type="EMBL" id="ML178838">
    <property type="protein sequence ID" value="TFK98604.1"/>
    <property type="molecule type" value="Genomic_DNA"/>
</dbReference>
<evidence type="ECO:0000256" key="2">
    <source>
        <dbReference type="ARBA" id="ARBA00023054"/>
    </source>
</evidence>
<evidence type="ECO:0000313" key="4">
    <source>
        <dbReference type="EMBL" id="TFK98604.1"/>
    </source>
</evidence>
<comment type="similarity">
    <text evidence="1">Belongs to the SPT2 family.</text>
</comment>
<feature type="compositionally biased region" description="Low complexity" evidence="3">
    <location>
        <begin position="274"/>
        <end position="331"/>
    </location>
</feature>
<feature type="compositionally biased region" description="Basic and acidic residues" evidence="3">
    <location>
        <begin position="27"/>
        <end position="91"/>
    </location>
</feature>
<feature type="compositionally biased region" description="Basic and acidic residues" evidence="3">
    <location>
        <begin position="137"/>
        <end position="151"/>
    </location>
</feature>
<dbReference type="GO" id="GO:0003677">
    <property type="term" value="F:DNA binding"/>
    <property type="evidence" value="ECO:0007669"/>
    <property type="project" value="TreeGrafter"/>
</dbReference>
<feature type="compositionally biased region" description="Basic and acidic residues" evidence="3">
    <location>
        <begin position="421"/>
        <end position="451"/>
    </location>
</feature>
<sequence>MPSFEELMALSASQTKKSESKVQQAQELRKQKELQQRKQNEERDRKEREREVERRKAHFEREKQEKEAAQLKEKARQAKEEAAQRRLDEQKNALLYGPKKAKTVSATPSGSSSPKWPTKKQQNDDDADGVFIGSTLTREEKRQQKLDRELNRSYGSAKRTSRAGGYGKAGRRLPGGAVDIVTSASDRSGPDLSSMSVKERIASAPMGLQRLNVVKRDTRTIDEYHRDMKAKKAQVIQGDEARNFNDWFSSKKKDAPPIKPSPTVSISPSPPRTSSPSLASSSSIPASAPAKSKLSISSTPGSRKPAPSSLTASSSKPSNKSAPSSSKQAPSKPTPLRPTASGFPAVIKKRKRNPSRSPSPPPPVKRRRDKERARHADYSDDEPQEDLGSTIWGLFGKDRNKYMSRSAYSDDESDMEADAGAMEREEKRSAREARQEDEAAAREQKRHEDEKRRRKMMKA</sequence>
<feature type="region of interest" description="Disordered" evidence="3">
    <location>
        <begin position="1"/>
        <end position="195"/>
    </location>
</feature>
<dbReference type="GO" id="GO:0042393">
    <property type="term" value="F:histone binding"/>
    <property type="evidence" value="ECO:0007669"/>
    <property type="project" value="TreeGrafter"/>
</dbReference>
<dbReference type="PANTHER" id="PTHR22691">
    <property type="entry name" value="YEAST SPT2-RELATED"/>
    <property type="match status" value="1"/>
</dbReference>
<dbReference type="SMART" id="SM00784">
    <property type="entry name" value="SPT2"/>
    <property type="match status" value="1"/>
</dbReference>
<dbReference type="STRING" id="1884261.A0A5C3Q942"/>
<dbReference type="InterPro" id="IPR013256">
    <property type="entry name" value="Chromatin_SPT2"/>
</dbReference>
<evidence type="ECO:0000313" key="5">
    <source>
        <dbReference type="Proteomes" id="UP000305067"/>
    </source>
</evidence>
<proteinExistence type="inferred from homology"/>
<dbReference type="PANTHER" id="PTHR22691:SF8">
    <property type="entry name" value="PROTEIN SPT2 HOMOLOG"/>
    <property type="match status" value="1"/>
</dbReference>
<dbReference type="GO" id="GO:0005730">
    <property type="term" value="C:nucleolus"/>
    <property type="evidence" value="ECO:0007669"/>
    <property type="project" value="TreeGrafter"/>
</dbReference>
<feature type="compositionally biased region" description="Basic and acidic residues" evidence="3">
    <location>
        <begin position="239"/>
        <end position="256"/>
    </location>
</feature>
<protein>
    <recommendedName>
        <fullName evidence="6">SPT2 chromatin protein-domain-containing protein</fullName>
    </recommendedName>
</protein>
<dbReference type="AlphaFoldDB" id="A0A5C3Q942"/>
<feature type="compositionally biased region" description="Polar residues" evidence="3">
    <location>
        <begin position="182"/>
        <end position="195"/>
    </location>
</feature>
<keyword evidence="5" id="KW-1185">Reference proteome</keyword>
<dbReference type="Proteomes" id="UP000305067">
    <property type="component" value="Unassembled WGS sequence"/>
</dbReference>
<name>A0A5C3Q942_9AGAR</name>
<dbReference type="OrthoDB" id="6259853at2759"/>
<feature type="compositionally biased region" description="Polar residues" evidence="3">
    <location>
        <begin position="104"/>
        <end position="115"/>
    </location>
</feature>
<dbReference type="GO" id="GO:0006360">
    <property type="term" value="P:transcription by RNA polymerase I"/>
    <property type="evidence" value="ECO:0007669"/>
    <property type="project" value="TreeGrafter"/>
</dbReference>
<dbReference type="Pfam" id="PF08243">
    <property type="entry name" value="SPT2"/>
    <property type="match status" value="1"/>
</dbReference>